<comment type="similarity">
    <text evidence="3">Belongs to the ATG2 family.</text>
</comment>
<dbReference type="OrthoDB" id="18982at2759"/>
<dbReference type="GO" id="GO:0000045">
    <property type="term" value="P:autophagosome assembly"/>
    <property type="evidence" value="ECO:0007669"/>
    <property type="project" value="TreeGrafter"/>
</dbReference>
<dbReference type="PANTHER" id="PTHR13190:SF1">
    <property type="entry name" value="AUTOPHAGY-RELATED 2, ISOFORM A"/>
    <property type="match status" value="1"/>
</dbReference>
<dbReference type="GO" id="GO:0005789">
    <property type="term" value="C:endoplasmic reticulum membrane"/>
    <property type="evidence" value="ECO:0007669"/>
    <property type="project" value="UniProtKB-SubCell"/>
</dbReference>
<dbReference type="GO" id="GO:0061723">
    <property type="term" value="P:glycophagy"/>
    <property type="evidence" value="ECO:0007669"/>
    <property type="project" value="TreeGrafter"/>
</dbReference>
<evidence type="ECO:0000256" key="9">
    <source>
        <dbReference type="ARBA" id="ARBA00023136"/>
    </source>
</evidence>
<keyword evidence="7" id="KW-0072">Autophagy</keyword>
<dbReference type="GO" id="GO:0034727">
    <property type="term" value="P:piecemeal microautophagy of the nucleus"/>
    <property type="evidence" value="ECO:0007669"/>
    <property type="project" value="TreeGrafter"/>
</dbReference>
<comment type="subcellular location">
    <subcellularLocation>
        <location evidence="1">Endoplasmic reticulum membrane</location>
        <topology evidence="1">Peripheral membrane protein</topology>
    </subcellularLocation>
    <subcellularLocation>
        <location evidence="2">Preautophagosomal structure membrane</location>
        <topology evidence="2">Peripheral membrane protein</topology>
    </subcellularLocation>
</comment>
<evidence type="ECO:0000256" key="7">
    <source>
        <dbReference type="ARBA" id="ARBA00023006"/>
    </source>
</evidence>
<dbReference type="PANTHER" id="PTHR13190">
    <property type="entry name" value="AUTOPHAGY-RELATED 2, ISOFORM A"/>
    <property type="match status" value="1"/>
</dbReference>
<comment type="catalytic activity">
    <reaction evidence="10">
        <text>a 1,2-diacyl-sn-glycero-3-phospho-L-serine(in) = a 1,2-diacyl-sn-glycero-3-phospho-L-serine(out)</text>
        <dbReference type="Rhea" id="RHEA:38663"/>
        <dbReference type="ChEBI" id="CHEBI:57262"/>
    </reaction>
</comment>
<evidence type="ECO:0000256" key="1">
    <source>
        <dbReference type="ARBA" id="ARBA00004406"/>
    </source>
</evidence>
<dbReference type="GO" id="GO:0061908">
    <property type="term" value="C:phagophore"/>
    <property type="evidence" value="ECO:0007669"/>
    <property type="project" value="TreeGrafter"/>
</dbReference>
<keyword evidence="6" id="KW-0256">Endoplasmic reticulum</keyword>
<evidence type="ECO:0000256" key="11">
    <source>
        <dbReference type="ARBA" id="ARBA00024615"/>
    </source>
</evidence>
<reference evidence="12 13" key="1">
    <citation type="journal article" date="2019" name="Nat. Plants">
        <title>Stout camphor tree genome fills gaps in understanding of flowering plant genome evolution.</title>
        <authorList>
            <person name="Chaw S.M."/>
            <person name="Liu Y.C."/>
            <person name="Wu Y.W."/>
            <person name="Wang H.Y."/>
            <person name="Lin C.I."/>
            <person name="Wu C.S."/>
            <person name="Ke H.M."/>
            <person name="Chang L.Y."/>
            <person name="Hsu C.Y."/>
            <person name="Yang H.T."/>
            <person name="Sudianto E."/>
            <person name="Hsu M.H."/>
            <person name="Wu K.P."/>
            <person name="Wang L.N."/>
            <person name="Leebens-Mack J.H."/>
            <person name="Tsai I.J."/>
        </authorList>
    </citation>
    <scope>NUCLEOTIDE SEQUENCE [LARGE SCALE GENOMIC DNA]</scope>
    <source>
        <strain evidence="13">cv. Chaw 1501</strain>
        <tissue evidence="12">Young leaves</tissue>
    </source>
</reference>
<comment type="caution">
    <text evidence="12">The sequence shown here is derived from an EMBL/GenBank/DDBJ whole genome shotgun (WGS) entry which is preliminary data.</text>
</comment>
<evidence type="ECO:0000256" key="3">
    <source>
        <dbReference type="ARBA" id="ARBA00009714"/>
    </source>
</evidence>
<protein>
    <recommendedName>
        <fullName evidence="4">Autophagy-related protein 2</fullName>
    </recommendedName>
</protein>
<keyword evidence="5" id="KW-0813">Transport</keyword>
<dbReference type="Pfam" id="PF13329">
    <property type="entry name" value="ATG2_CAD"/>
    <property type="match status" value="3"/>
</dbReference>
<dbReference type="GO" id="GO:0034045">
    <property type="term" value="C:phagophore assembly site membrane"/>
    <property type="evidence" value="ECO:0007669"/>
    <property type="project" value="UniProtKB-SubCell"/>
</dbReference>
<dbReference type="GO" id="GO:0032266">
    <property type="term" value="F:phosphatidylinositol-3-phosphate binding"/>
    <property type="evidence" value="ECO:0007669"/>
    <property type="project" value="TreeGrafter"/>
</dbReference>
<dbReference type="InterPro" id="IPR026849">
    <property type="entry name" value="ATG2"/>
</dbReference>
<organism evidence="12 13">
    <name type="scientific">Cinnamomum micranthum f. kanehirae</name>
    <dbReference type="NCBI Taxonomy" id="337451"/>
    <lineage>
        <taxon>Eukaryota</taxon>
        <taxon>Viridiplantae</taxon>
        <taxon>Streptophyta</taxon>
        <taxon>Embryophyta</taxon>
        <taxon>Tracheophyta</taxon>
        <taxon>Spermatophyta</taxon>
        <taxon>Magnoliopsida</taxon>
        <taxon>Magnoliidae</taxon>
        <taxon>Laurales</taxon>
        <taxon>Lauraceae</taxon>
        <taxon>Cinnamomum</taxon>
    </lineage>
</organism>
<keyword evidence="13" id="KW-1185">Reference proteome</keyword>
<dbReference type="STRING" id="337451.A0A3S3MGD6"/>
<evidence type="ECO:0000313" key="12">
    <source>
        <dbReference type="EMBL" id="RWR79374.1"/>
    </source>
</evidence>
<evidence type="ECO:0000256" key="5">
    <source>
        <dbReference type="ARBA" id="ARBA00022448"/>
    </source>
</evidence>
<evidence type="ECO:0000256" key="4">
    <source>
        <dbReference type="ARBA" id="ARBA00018070"/>
    </source>
</evidence>
<dbReference type="GO" id="GO:0000422">
    <property type="term" value="P:autophagy of mitochondrion"/>
    <property type="evidence" value="ECO:0007669"/>
    <property type="project" value="TreeGrafter"/>
</dbReference>
<dbReference type="GO" id="GO:0006869">
    <property type="term" value="P:lipid transport"/>
    <property type="evidence" value="ECO:0007669"/>
    <property type="project" value="UniProtKB-KW"/>
</dbReference>
<dbReference type="GO" id="GO:0043495">
    <property type="term" value="F:protein-membrane adaptor activity"/>
    <property type="evidence" value="ECO:0007669"/>
    <property type="project" value="TreeGrafter"/>
</dbReference>
<evidence type="ECO:0000256" key="10">
    <source>
        <dbReference type="ARBA" id="ARBA00024479"/>
    </source>
</evidence>
<dbReference type="Proteomes" id="UP000283530">
    <property type="component" value="Unassembled WGS sequence"/>
</dbReference>
<keyword evidence="9" id="KW-0472">Membrane</keyword>
<name>A0A3S3MGD6_9MAGN</name>
<evidence type="ECO:0000256" key="8">
    <source>
        <dbReference type="ARBA" id="ARBA00023055"/>
    </source>
</evidence>
<evidence type="ECO:0000256" key="6">
    <source>
        <dbReference type="ARBA" id="ARBA00022824"/>
    </source>
</evidence>
<accession>A0A3S3MGD6</accession>
<comment type="catalytic activity">
    <reaction evidence="11">
        <text>a 1,2-diacyl-sn-glycero-3-phosphoethanolamine(in) = a 1,2-diacyl-sn-glycero-3-phosphoethanolamine(out)</text>
        <dbReference type="Rhea" id="RHEA:38895"/>
        <dbReference type="ChEBI" id="CHEBI:64612"/>
    </reaction>
</comment>
<keyword evidence="8" id="KW-0445">Lipid transport</keyword>
<dbReference type="GO" id="GO:0061709">
    <property type="term" value="P:reticulophagy"/>
    <property type="evidence" value="ECO:0007669"/>
    <property type="project" value="TreeGrafter"/>
</dbReference>
<evidence type="ECO:0000256" key="2">
    <source>
        <dbReference type="ARBA" id="ARBA00004623"/>
    </source>
</evidence>
<gene>
    <name evidence="12" type="ORF">CKAN_00794600</name>
</gene>
<evidence type="ECO:0000313" key="13">
    <source>
        <dbReference type="Proteomes" id="UP000283530"/>
    </source>
</evidence>
<proteinExistence type="inferred from homology"/>
<dbReference type="EMBL" id="QPKB01000003">
    <property type="protein sequence ID" value="RWR79374.1"/>
    <property type="molecule type" value="Genomic_DNA"/>
</dbReference>
<sequence>MFGWNIAKSAEAMLSRSVIRRLCKFLLKKKLGEFIYGDIDLDQLDVQLGEGTIQLKDLALNVDYLNQKLHAAPVVVKEGSIGSLSVKIPWKLENCQIEVDGLELVLAPCRGSNVPEERDNVTSCQDGKQSVINGLEKVESATACGSSGSLSLEVHEGVKTIAKMVKWLLTSFHVKVKKLIVAFEPWLENDRERDKSLRTLVLCISEAEFGTCVSEDTSSLSDSVADSFLGMSRLTNFIKFQGAVIELLQMDIVDNQLSVPTASGATFTDNHAESKSSGTRTPVLTGEVGGFSGNLKLSIPWKNGTLDINKVDADVHIDPLKFKLQPSTINWIICSWECLKDVGVDRRSDMQHKTAESVCRNFSSCYQSFTQGSALTATSRVIPSSEKLSHGSCSLSSHTLETDYLLQGAHVIADWVPLSNNRCQKDGVEPEPDYGASIDQFFECFDGMRSSHAAALGHSGVWNWTCSVFSAITAASSLAAGSVHISPEQHHVETILRATVAGISVILSFHDENQGQSHDSQGGDGNIDCLDGTENESCLTSNVVISSTGSAVPVYSCLSSEQSTEVNSASVHYLEAMCRELVLNLQVCRKSIKVEAIIKHIEVDDCFTNGNIAGDFGFSGCEQSVHNQIILFQRLQADVQGALPPFSFSVQDAANAEEMILNPFHHEYMNGNLWEANQRASCHGDLVKVKLLKSVGMQDCQLAVSSTYIDNKSGASTSFSLDLPPFILWVDFSLVNLLFDLSKKVGSSLDMNNSKKDSVSVGLGGRHDSSRHGDLKSGTCTYIKDVTPRGSVRGNIFLPSTRIILCFPFEDYGDSRHGSSWDEFVCLDFSPSLSPKNVRDGSPLPNVSFQTGYSDSPSNSISLNFGDLNIYLISSARGCDGGTGSISSHQTFSAEKIFSATRGADGCHSVISMSWQGGPVTGSWIVRKARGVVTSQESRNRKKVTGKGYEFASATTAEHLVETDSCVQQEMILSSAFVLHVHFSLVSINLGRSEYELLQSLLSQLSDGFKKEHGSVSDGSSSQVSVLVDCDVVNLSIKIEKGTDVNCSLQKELSGSWDSLRLVIEKFELLSVSNIGGIDSANFFWVSHDEGELWGCFDEVSDDASAASKEYLLISCRNSTIRRGDGEGTNALSSGSAGSVIMHLLDPQSFQSFTSITVRCGTIVAPGGRMDWVNEICHFFSLPSSENAQASTSSKQNGLPADHASFVASFCLDLVDIALSYEPCMKNPIVNDGDWESEGRTSDKPVEESGEQPVPCLLAASSLNLSNQTVSSLPSNDYKIRLHDLGLLLCSSSGSENVRGIYSVDYLRRNGYVKVASEALVEAVLRTNCDNGLLWELECSESHVNIDTCCDTTAGLIHLAAQLQQLFAPDMKESIVHLQNRWNNIQQTHGHGSADATSTCESSSVASIDGQTCHRDVDHRLGGVGLMDGVLEDAFYRNRNWNSPSNSGESQSHIALDVGLHGDAYSSDINTPTASDVFPGNVSLSSSMPGLGFENIQIPSSLQKSFYPDVVEGFYVPELSPPQASSNDYSPREVDLKLKSKNADHLDMECGNSRWYEDNSLRIIEDHVSKVSHHPAERQISEGGKFPSVNSMTHDDSCKPCGRVILKNIDVKWRMSAGLDWPYLRKNVPHTMSTCGRDATVCLELTLSRINMQYDMFPVGKTYVSRLSLSVQDFHLYDNSKDAPWKKVLGYYQSKNHPRESSTKAFKLDLEAVRPDPFTPLEEYRLCLAFLPIRLDLDQRQLDFLIGFFTHKESSNEQSPDVSNDLGGSRVSLEKSSSFAGQTIAQEALLPFFQASPSSSLYGPLKLDASYIVAKKIDIWPTIVRVDYIPCHFDLTALRGGNYGELLNLVPLKGIELELKHVHAVGVYGWSIVCETIIGEWLEDISRNQVHKLLKGLPPIRSLVAVGSGAAKLVSLPVKNYRKDHRLLKGVQRGAIAFVKSVSLEAVKLGLHLSAGAHDILVQTECILANVPPSVPGSVRRRVTTNVRTNQPKDVQQGIQQAYESISDGLGRTASSLVGNPIKTYQRGAGVGSALASAARAAPAAAIAPASATAHAVHCALLGVRNSLDPEHKKESMEKYLGSTHAQDHWKWCTYRYLSRFLTHRNKMGEYLYRM</sequence>